<dbReference type="InterPro" id="IPR021109">
    <property type="entry name" value="Peptidase_aspartic_dom_sf"/>
</dbReference>
<name>A0A811MRB8_9POAL</name>
<organism evidence="1 2">
    <name type="scientific">Miscanthus lutarioriparius</name>
    <dbReference type="NCBI Taxonomy" id="422564"/>
    <lineage>
        <taxon>Eukaryota</taxon>
        <taxon>Viridiplantae</taxon>
        <taxon>Streptophyta</taxon>
        <taxon>Embryophyta</taxon>
        <taxon>Tracheophyta</taxon>
        <taxon>Spermatophyta</taxon>
        <taxon>Magnoliopsida</taxon>
        <taxon>Liliopsida</taxon>
        <taxon>Poales</taxon>
        <taxon>Poaceae</taxon>
        <taxon>PACMAD clade</taxon>
        <taxon>Panicoideae</taxon>
        <taxon>Andropogonodae</taxon>
        <taxon>Andropogoneae</taxon>
        <taxon>Saccharinae</taxon>
        <taxon>Miscanthus</taxon>
    </lineage>
</organism>
<evidence type="ECO:0000313" key="2">
    <source>
        <dbReference type="Proteomes" id="UP000604825"/>
    </source>
</evidence>
<gene>
    <name evidence="1" type="ORF">NCGR_LOCUS7119</name>
</gene>
<dbReference type="EMBL" id="CAJGYO010000002">
    <property type="protein sequence ID" value="CAD6211109.1"/>
    <property type="molecule type" value="Genomic_DNA"/>
</dbReference>
<dbReference type="Pfam" id="PF08284">
    <property type="entry name" value="RVP_2"/>
    <property type="match status" value="1"/>
</dbReference>
<protein>
    <submittedName>
        <fullName evidence="1">Uncharacterized protein</fullName>
    </submittedName>
</protein>
<dbReference type="SUPFAM" id="SSF50630">
    <property type="entry name" value="Acid proteases"/>
    <property type="match status" value="1"/>
</dbReference>
<dbReference type="Gene3D" id="2.40.70.10">
    <property type="entry name" value="Acid Proteases"/>
    <property type="match status" value="1"/>
</dbReference>
<dbReference type="OrthoDB" id="696591at2759"/>
<reference evidence="1" key="1">
    <citation type="submission" date="2020-10" db="EMBL/GenBank/DDBJ databases">
        <authorList>
            <person name="Han B."/>
            <person name="Lu T."/>
            <person name="Zhao Q."/>
            <person name="Huang X."/>
            <person name="Zhao Y."/>
        </authorList>
    </citation>
    <scope>NUCLEOTIDE SEQUENCE</scope>
</reference>
<comment type="caution">
    <text evidence="1">The sequence shown here is derived from an EMBL/GenBank/DDBJ whole genome shotgun (WGS) entry which is preliminary data.</text>
</comment>
<evidence type="ECO:0000313" key="1">
    <source>
        <dbReference type="EMBL" id="CAD6211109.1"/>
    </source>
</evidence>
<proteinExistence type="predicted"/>
<sequence>MEPNFKLLLDEMAGLNRHFDAYDDRSNRRFSDLERGLNDHASAVDSCITVLEESLTANSDNLARRVAKLEADPFALGASAVASRLATLEASYTNRDMEFTQRLSHLESLRIGPNSIERDDRVKQLEATTADPASWCPSVDGVLDNVHITVKKLEKSRDSDVFDAMSHEPGLLPTPTKALASSRDRDVFDTMSHGSGLLPTPTKAAMQVSAGFTANPPVMGHHVESTPRDSGSGVVTTWIPVPGNDMTLSLLFFCNGQKIWILPLPLLCYRKKLLRVLLPVWVVLVIGLRRLIFRCILGNLCSCLHHHAKTRLSRPLHSPIRLLLLPQKASCPRSSRTSVHWDFCFKCSAKWSKDHKCSPEVLLVVEGIWDSLLESSEDSNSTSFDTADAQLLLALSKAAFGSAESGHAIYFAGSIQSHAVSVSIDSGSSASFISVSLAAKLVDVSVMPVPSTVRVAGCGLLQSSQLLVQVPWTIEQVTFVTDFRVLQLTSYDLIVAMDWLEQFSPMQVHWLQKWMMIPYQGQWILLQGLNADMPDKMILLRLLLSSSLLAYLTF</sequence>
<dbReference type="CDD" id="cd00303">
    <property type="entry name" value="retropepsin_like"/>
    <property type="match status" value="1"/>
</dbReference>
<accession>A0A811MRB8</accession>
<keyword evidence="2" id="KW-1185">Reference proteome</keyword>
<dbReference type="Proteomes" id="UP000604825">
    <property type="component" value="Unassembled WGS sequence"/>
</dbReference>
<dbReference type="AlphaFoldDB" id="A0A811MRB8"/>